<dbReference type="AlphaFoldDB" id="A0A1L9SX48"/>
<keyword evidence="2" id="KW-1185">Reference proteome</keyword>
<evidence type="ECO:0000313" key="1">
    <source>
        <dbReference type="EMBL" id="OJJ51671.1"/>
    </source>
</evidence>
<name>A0A1L9SX48_9EURO</name>
<dbReference type="SUPFAM" id="SSF48613">
    <property type="entry name" value="Heme oxygenase-like"/>
    <property type="match status" value="1"/>
</dbReference>
<dbReference type="PANTHER" id="PTHR41813">
    <property type="entry name" value="REGULATOR PAB1642, PUTATIVE (AFU_ORTHOLOGUE AFUA_3G11955)-RELATED"/>
    <property type="match status" value="1"/>
</dbReference>
<dbReference type="EMBL" id="KV878336">
    <property type="protein sequence ID" value="OJJ51671.1"/>
    <property type="molecule type" value="Genomic_DNA"/>
</dbReference>
<dbReference type="Gene3D" id="1.20.910.10">
    <property type="entry name" value="Heme oxygenase-like"/>
    <property type="match status" value="1"/>
</dbReference>
<dbReference type="RefSeq" id="XP_022586181.1">
    <property type="nucleotide sequence ID" value="XM_022724485.1"/>
</dbReference>
<dbReference type="InterPro" id="IPR016084">
    <property type="entry name" value="Haem_Oase-like_multi-hlx"/>
</dbReference>
<dbReference type="STRING" id="1073090.A0A1L9SX48"/>
<reference evidence="2" key="1">
    <citation type="journal article" date="2017" name="Genome Biol.">
        <title>Comparative genomics reveals high biological diversity and specific adaptations in the industrially and medically important fungal genus Aspergillus.</title>
        <authorList>
            <person name="de Vries R.P."/>
            <person name="Riley R."/>
            <person name="Wiebenga A."/>
            <person name="Aguilar-Osorio G."/>
            <person name="Amillis S."/>
            <person name="Uchima C.A."/>
            <person name="Anderluh G."/>
            <person name="Asadollahi M."/>
            <person name="Askin M."/>
            <person name="Barry K."/>
            <person name="Battaglia E."/>
            <person name="Bayram O."/>
            <person name="Benocci T."/>
            <person name="Braus-Stromeyer S.A."/>
            <person name="Caldana C."/>
            <person name="Canovas D."/>
            <person name="Cerqueira G.C."/>
            <person name="Chen F."/>
            <person name="Chen W."/>
            <person name="Choi C."/>
            <person name="Clum A."/>
            <person name="Dos Santos R.A."/>
            <person name="Damasio A.R."/>
            <person name="Diallinas G."/>
            <person name="Emri T."/>
            <person name="Fekete E."/>
            <person name="Flipphi M."/>
            <person name="Freyberg S."/>
            <person name="Gallo A."/>
            <person name="Gournas C."/>
            <person name="Habgood R."/>
            <person name="Hainaut M."/>
            <person name="Harispe M.L."/>
            <person name="Henrissat B."/>
            <person name="Hilden K.S."/>
            <person name="Hope R."/>
            <person name="Hossain A."/>
            <person name="Karabika E."/>
            <person name="Karaffa L."/>
            <person name="Karanyi Z."/>
            <person name="Krasevec N."/>
            <person name="Kuo A."/>
            <person name="Kusch H."/>
            <person name="LaButti K."/>
            <person name="Lagendijk E.L."/>
            <person name="Lapidus A."/>
            <person name="Levasseur A."/>
            <person name="Lindquist E."/>
            <person name="Lipzen A."/>
            <person name="Logrieco A.F."/>
            <person name="MacCabe A."/>
            <person name="Maekelae M.R."/>
            <person name="Malavazi I."/>
            <person name="Melin P."/>
            <person name="Meyer V."/>
            <person name="Mielnichuk N."/>
            <person name="Miskei M."/>
            <person name="Molnar A.P."/>
            <person name="Mule G."/>
            <person name="Ngan C.Y."/>
            <person name="Orejas M."/>
            <person name="Orosz E."/>
            <person name="Ouedraogo J.P."/>
            <person name="Overkamp K.M."/>
            <person name="Park H.-S."/>
            <person name="Perrone G."/>
            <person name="Piumi F."/>
            <person name="Punt P.J."/>
            <person name="Ram A.F."/>
            <person name="Ramon A."/>
            <person name="Rauscher S."/>
            <person name="Record E."/>
            <person name="Riano-Pachon D.M."/>
            <person name="Robert V."/>
            <person name="Roehrig J."/>
            <person name="Ruller R."/>
            <person name="Salamov A."/>
            <person name="Salih N.S."/>
            <person name="Samson R.A."/>
            <person name="Sandor E."/>
            <person name="Sanguinetti M."/>
            <person name="Schuetze T."/>
            <person name="Sepcic K."/>
            <person name="Shelest E."/>
            <person name="Sherlock G."/>
            <person name="Sophianopoulou V."/>
            <person name="Squina F.M."/>
            <person name="Sun H."/>
            <person name="Susca A."/>
            <person name="Todd R.B."/>
            <person name="Tsang A."/>
            <person name="Unkles S.E."/>
            <person name="van de Wiele N."/>
            <person name="van Rossen-Uffink D."/>
            <person name="Oliveira J.V."/>
            <person name="Vesth T.C."/>
            <person name="Visser J."/>
            <person name="Yu J.-H."/>
            <person name="Zhou M."/>
            <person name="Andersen M.R."/>
            <person name="Archer D.B."/>
            <person name="Baker S.E."/>
            <person name="Benoit I."/>
            <person name="Brakhage A.A."/>
            <person name="Braus G.H."/>
            <person name="Fischer R."/>
            <person name="Frisvad J.C."/>
            <person name="Goldman G.H."/>
            <person name="Houbraken J."/>
            <person name="Oakley B."/>
            <person name="Pocsi I."/>
            <person name="Scazzocchio C."/>
            <person name="Seiboth B."/>
            <person name="vanKuyk P.A."/>
            <person name="Wortman J."/>
            <person name="Dyer P.S."/>
            <person name="Grigoriev I.V."/>
        </authorList>
    </citation>
    <scope>NUCLEOTIDE SEQUENCE [LARGE SCALE GENOMIC DNA]</scope>
    <source>
        <strain evidence="2">CBS 506.65</strain>
    </source>
</reference>
<organism evidence="1 2">
    <name type="scientific">Penicilliopsis zonata CBS 506.65</name>
    <dbReference type="NCBI Taxonomy" id="1073090"/>
    <lineage>
        <taxon>Eukaryota</taxon>
        <taxon>Fungi</taxon>
        <taxon>Dikarya</taxon>
        <taxon>Ascomycota</taxon>
        <taxon>Pezizomycotina</taxon>
        <taxon>Eurotiomycetes</taxon>
        <taxon>Eurotiomycetidae</taxon>
        <taxon>Eurotiales</taxon>
        <taxon>Aspergillaceae</taxon>
        <taxon>Penicilliopsis</taxon>
    </lineage>
</organism>
<gene>
    <name evidence="1" type="ORF">ASPZODRAFT_138745</name>
</gene>
<proteinExistence type="predicted"/>
<protein>
    <recommendedName>
        <fullName evidence="3">Thiaminase-2/PQQC domain-containing protein</fullName>
    </recommendedName>
</protein>
<dbReference type="GeneID" id="34610950"/>
<accession>A0A1L9SX48</accession>
<dbReference type="PANTHER" id="PTHR41813:SF2">
    <property type="entry name" value="REGULATOR PAB1642, PUTATIVE (AFU_ORTHOLOGUE AFUA_3G11955)-RELATED"/>
    <property type="match status" value="1"/>
</dbReference>
<dbReference type="CDD" id="cd19357">
    <property type="entry name" value="TenA_E_At3g16990-like"/>
    <property type="match status" value="1"/>
</dbReference>
<evidence type="ECO:0008006" key="3">
    <source>
        <dbReference type="Google" id="ProtNLM"/>
    </source>
</evidence>
<evidence type="ECO:0000313" key="2">
    <source>
        <dbReference type="Proteomes" id="UP000184188"/>
    </source>
</evidence>
<sequence length="293" mass="32344">MASQQPLTTYLRLSCPRALSQATTHPFLRLAGTGQLGKTTLSQWLSQDRLYAQSYVRFTGLLLSKIRLPTHNPDSSKPRHPTVENRAFDLLTDALVNIRRELAFFESTADGYGLDLTALPGPQLRTGRILVPSNGEQARPCSGSSAAEGGADLKAVETGCSVFFGPSHVTKAYIDLFMSAGSPAITLLEGFVVLWATEYCYLQAWKYAASFGESSVQEEGKEDADGGALRDHFIPNWSSAEFEAFVDTIGVVLDEMAAQVKGAEETERLRGKCLEWWRQVLWLEAQFWPDVDE</sequence>
<dbReference type="OrthoDB" id="37730at2759"/>
<dbReference type="VEuPathDB" id="FungiDB:ASPZODRAFT_138745"/>
<dbReference type="InterPro" id="IPR053261">
    <property type="entry name" value="Polyketide-peptide_reg"/>
</dbReference>
<dbReference type="Proteomes" id="UP000184188">
    <property type="component" value="Unassembled WGS sequence"/>
</dbReference>